<sequence>MTKSITNYSNINEYNHESLYRKKRFFFWRRRMMRRCMMFGCGYGYGGYSSYYSTYYSSGFYPMYYSPGYMMYGR</sequence>
<keyword evidence="1" id="KW-1133">Transmembrane helix</keyword>
<name>A0A0K0DSE0_STRER</name>
<proteinExistence type="predicted"/>
<dbReference type="AlphaFoldDB" id="A0A0K0DSE0"/>
<evidence type="ECO:0000256" key="1">
    <source>
        <dbReference type="SAM" id="Phobius"/>
    </source>
</evidence>
<protein>
    <submittedName>
        <fullName evidence="2">Uncharacterized protein</fullName>
    </submittedName>
</protein>
<keyword evidence="1" id="KW-0472">Membrane</keyword>
<organism evidence="2">
    <name type="scientific">Strongyloides stercoralis</name>
    <name type="common">Threadworm</name>
    <dbReference type="NCBI Taxonomy" id="6248"/>
    <lineage>
        <taxon>Eukaryota</taxon>
        <taxon>Metazoa</taxon>
        <taxon>Ecdysozoa</taxon>
        <taxon>Nematoda</taxon>
        <taxon>Chromadorea</taxon>
        <taxon>Rhabditida</taxon>
        <taxon>Tylenchina</taxon>
        <taxon>Panagrolaimomorpha</taxon>
        <taxon>Strongyloidoidea</taxon>
        <taxon>Strongyloididae</taxon>
        <taxon>Strongyloides</taxon>
    </lineage>
</organism>
<keyword evidence="1" id="KW-0812">Transmembrane</keyword>
<feature type="transmembrane region" description="Helical" evidence="1">
    <location>
        <begin position="32"/>
        <end position="51"/>
    </location>
</feature>
<accession>A0A0K0DSE0</accession>
<reference evidence="2" key="1">
    <citation type="submission" date="2015-08" db="UniProtKB">
        <authorList>
            <consortium name="WormBaseParasite"/>
        </authorList>
    </citation>
    <scope>IDENTIFICATION</scope>
</reference>
<evidence type="ECO:0000313" key="2">
    <source>
        <dbReference type="WBParaSite" id="SSTP_0000015050.1"/>
    </source>
</evidence>
<dbReference type="WBParaSite" id="SSTP_0000015050.1">
    <property type="protein sequence ID" value="SSTP_0000015050.1"/>
    <property type="gene ID" value="SSTP_0000015050"/>
</dbReference>